<keyword evidence="5" id="KW-0472">Membrane</keyword>
<name>A0ABP8DHJ8_9ACTN</name>
<keyword evidence="3" id="KW-0143">Chaperone</keyword>
<feature type="transmembrane region" description="Helical" evidence="5">
    <location>
        <begin position="501"/>
        <end position="532"/>
    </location>
</feature>
<feature type="transmembrane region" description="Helical" evidence="5">
    <location>
        <begin position="690"/>
        <end position="711"/>
    </location>
</feature>
<dbReference type="InterPro" id="IPR013126">
    <property type="entry name" value="Hsp_70_fam"/>
</dbReference>
<keyword evidence="5" id="KW-0812">Transmembrane</keyword>
<dbReference type="InterPro" id="IPR043129">
    <property type="entry name" value="ATPase_NBD"/>
</dbReference>
<comment type="caution">
    <text evidence="6">The sequence shown here is derived from an EMBL/GenBank/DDBJ whole genome shotgun (WGS) entry which is preliminary data.</text>
</comment>
<evidence type="ECO:0000256" key="5">
    <source>
        <dbReference type="SAM" id="Phobius"/>
    </source>
</evidence>
<evidence type="ECO:0000256" key="3">
    <source>
        <dbReference type="ARBA" id="ARBA00023186"/>
    </source>
</evidence>
<dbReference type="PANTHER" id="PTHR19375">
    <property type="entry name" value="HEAT SHOCK PROTEIN 70KDA"/>
    <property type="match status" value="1"/>
</dbReference>
<proteinExistence type="inferred from homology"/>
<evidence type="ECO:0000256" key="4">
    <source>
        <dbReference type="RuleBase" id="RU003322"/>
    </source>
</evidence>
<keyword evidence="1 4" id="KW-0547">Nucleotide-binding</keyword>
<accession>A0ABP8DHJ8</accession>
<dbReference type="Gene3D" id="3.90.640.10">
    <property type="entry name" value="Actin, Chain A, domain 4"/>
    <property type="match status" value="1"/>
</dbReference>
<dbReference type="SUPFAM" id="SSF53067">
    <property type="entry name" value="Actin-like ATPase domain"/>
    <property type="match status" value="2"/>
</dbReference>
<gene>
    <name evidence="6" type="ORF">GCM10022255_068390</name>
</gene>
<organism evidence="6 7">
    <name type="scientific">Dactylosporangium darangshiense</name>
    <dbReference type="NCBI Taxonomy" id="579108"/>
    <lineage>
        <taxon>Bacteria</taxon>
        <taxon>Bacillati</taxon>
        <taxon>Actinomycetota</taxon>
        <taxon>Actinomycetes</taxon>
        <taxon>Micromonosporales</taxon>
        <taxon>Micromonosporaceae</taxon>
        <taxon>Dactylosporangium</taxon>
    </lineage>
</organism>
<evidence type="ECO:0008006" key="8">
    <source>
        <dbReference type="Google" id="ProtNLM"/>
    </source>
</evidence>
<feature type="transmembrane region" description="Helical" evidence="5">
    <location>
        <begin position="544"/>
        <end position="565"/>
    </location>
</feature>
<evidence type="ECO:0000256" key="2">
    <source>
        <dbReference type="ARBA" id="ARBA00022840"/>
    </source>
</evidence>
<evidence type="ECO:0000313" key="7">
    <source>
        <dbReference type="Proteomes" id="UP001500620"/>
    </source>
</evidence>
<keyword evidence="5" id="KW-1133">Transmembrane helix</keyword>
<feature type="transmembrane region" description="Helical" evidence="5">
    <location>
        <begin position="585"/>
        <end position="606"/>
    </location>
</feature>
<comment type="similarity">
    <text evidence="4">Belongs to the heat shock protein 70 family.</text>
</comment>
<dbReference type="RefSeq" id="WP_345133264.1">
    <property type="nucleotide sequence ID" value="NZ_BAABAT010000023.1"/>
</dbReference>
<sequence length="760" mass="78350">MDRAGYRLAIDFGTSSTVAALDGGNGRTGPLLFDASPLLSSAVFADASAVLLTGQDAERAAAGYPAGLEANPKRRINDGTLWLGEQEYAVAEIIAAVLKRVADEAQRVTNGAPAGTVVLTHPAAWGRARLDVLATAAARAGLERVGFVPEPVAAAAYLMTVTSASLPDGRCLVIYDLGAGTFDATVVRSGPGGFEVVGTAGLDDIGGIDLDAAVVRHARALTAGARDAWQRLDWPGTPSDQQARQALWRGARQAKEQLSRHATADLHVPLADERIHLTREEFEQAARPYLDRTAELTLGLLREVGVPRELIGGVLLVGGSSRIPLAATILHRVLRIAPTALDQPELVVAEGALQVPPSAVRHLAEPGPALVDASLLSSDPGPAPAGPAPVMAAAFVGAPAVDAAGADMTHVEMRSAEVTPIGGSQPDAASASALVNDTAGRGPAPAAEPAIPAISAVVSVYALAAGTVLLLAGLALPWVIFEHSLPELALIHFSDVNYARSAGSLLGLVTLSGFWLGFLAAPVLAAAVFVAARARSVRASRNATIEWGLRIGGVAVSVLWIVTAFGTDTYTFGSGEEIRWGRSVAATGLVVLDVVLLLAPGAGAAPDTTAGRRRPSRAVRTLALCAAVLVVVICVAVAVTTRDGEVAVHYENNAFPATRFLVVGALLVAALVELAFPLRVAARYSVAIGVARWAVLLVFTLAVGETTAYFYSIDNVITAIPQESARAVGRWLVTAPVVMGGLAAVLGGGSPSLRRSRGLE</sequence>
<evidence type="ECO:0000256" key="1">
    <source>
        <dbReference type="ARBA" id="ARBA00022741"/>
    </source>
</evidence>
<dbReference type="Pfam" id="PF00012">
    <property type="entry name" value="HSP70"/>
    <property type="match status" value="1"/>
</dbReference>
<protein>
    <recommendedName>
        <fullName evidence="8">Hsp70 protein</fullName>
    </recommendedName>
</protein>
<keyword evidence="2 4" id="KW-0067">ATP-binding</keyword>
<feature type="transmembrane region" description="Helical" evidence="5">
    <location>
        <begin position="731"/>
        <end position="749"/>
    </location>
</feature>
<feature type="transmembrane region" description="Helical" evidence="5">
    <location>
        <begin position="618"/>
        <end position="640"/>
    </location>
</feature>
<reference evidence="7" key="1">
    <citation type="journal article" date="2019" name="Int. J. Syst. Evol. Microbiol.">
        <title>The Global Catalogue of Microorganisms (GCM) 10K type strain sequencing project: providing services to taxonomists for standard genome sequencing and annotation.</title>
        <authorList>
            <consortium name="The Broad Institute Genomics Platform"/>
            <consortium name="The Broad Institute Genome Sequencing Center for Infectious Disease"/>
            <person name="Wu L."/>
            <person name="Ma J."/>
        </authorList>
    </citation>
    <scope>NUCLEOTIDE SEQUENCE [LARGE SCALE GENOMIC DNA]</scope>
    <source>
        <strain evidence="7">JCM 17441</strain>
    </source>
</reference>
<feature type="transmembrane region" description="Helical" evidence="5">
    <location>
        <begin position="460"/>
        <end position="481"/>
    </location>
</feature>
<dbReference type="Gene3D" id="3.30.420.40">
    <property type="match status" value="2"/>
</dbReference>
<dbReference type="Proteomes" id="UP001500620">
    <property type="component" value="Unassembled WGS sequence"/>
</dbReference>
<dbReference type="EMBL" id="BAABAT010000023">
    <property type="protein sequence ID" value="GAA4256255.1"/>
    <property type="molecule type" value="Genomic_DNA"/>
</dbReference>
<keyword evidence="7" id="KW-1185">Reference proteome</keyword>
<evidence type="ECO:0000313" key="6">
    <source>
        <dbReference type="EMBL" id="GAA4256255.1"/>
    </source>
</evidence>
<feature type="transmembrane region" description="Helical" evidence="5">
    <location>
        <begin position="660"/>
        <end position="678"/>
    </location>
</feature>